<evidence type="ECO:0000256" key="1">
    <source>
        <dbReference type="SAM" id="MobiDB-lite"/>
    </source>
</evidence>
<keyword evidence="2" id="KW-0067">ATP-binding</keyword>
<sequence>MFSHKKPLLTDEFLDELAKEISLLYGDPAKEQNEEQEHEGYWMQNHKNY</sequence>
<accession>A0ABW8RGP6</accession>
<protein>
    <submittedName>
        <fullName evidence="2">Bacitracin ABC transporter ATP-binding protein</fullName>
    </submittedName>
</protein>
<dbReference type="GO" id="GO:0005524">
    <property type="term" value="F:ATP binding"/>
    <property type="evidence" value="ECO:0007669"/>
    <property type="project" value="UniProtKB-KW"/>
</dbReference>
<organism evidence="2 3">
    <name type="scientific">Bacillus salipaludis</name>
    <dbReference type="NCBI Taxonomy" id="2547811"/>
    <lineage>
        <taxon>Bacteria</taxon>
        <taxon>Bacillati</taxon>
        <taxon>Bacillota</taxon>
        <taxon>Bacilli</taxon>
        <taxon>Bacillales</taxon>
        <taxon>Bacillaceae</taxon>
        <taxon>Bacillus</taxon>
    </lineage>
</organism>
<feature type="compositionally biased region" description="Basic and acidic residues" evidence="1">
    <location>
        <begin position="28"/>
        <end position="40"/>
    </location>
</feature>
<feature type="region of interest" description="Disordered" evidence="1">
    <location>
        <begin position="28"/>
        <end position="49"/>
    </location>
</feature>
<dbReference type="Proteomes" id="UP001623041">
    <property type="component" value="Unassembled WGS sequence"/>
</dbReference>
<keyword evidence="2" id="KW-0547">Nucleotide-binding</keyword>
<reference evidence="2 3" key="1">
    <citation type="submission" date="2024-11" db="EMBL/GenBank/DDBJ databases">
        <authorList>
            <person name="Lucas J.A."/>
        </authorList>
    </citation>
    <scope>NUCLEOTIDE SEQUENCE [LARGE SCALE GENOMIC DNA]</scope>
    <source>
        <strain evidence="2 3">Z 5.4</strain>
    </source>
</reference>
<dbReference type="RefSeq" id="WP_406581234.1">
    <property type="nucleotide sequence ID" value="NZ_JBJHQH010000010.1"/>
</dbReference>
<proteinExistence type="predicted"/>
<evidence type="ECO:0000313" key="2">
    <source>
        <dbReference type="EMBL" id="MFK9092657.1"/>
    </source>
</evidence>
<name>A0ABW8RGP6_9BACI</name>
<dbReference type="EMBL" id="JBJHQH010000010">
    <property type="protein sequence ID" value="MFK9092657.1"/>
    <property type="molecule type" value="Genomic_DNA"/>
</dbReference>
<keyword evidence="3" id="KW-1185">Reference proteome</keyword>
<gene>
    <name evidence="2" type="ORF">ACJEBI_14335</name>
</gene>
<evidence type="ECO:0000313" key="3">
    <source>
        <dbReference type="Proteomes" id="UP001623041"/>
    </source>
</evidence>
<comment type="caution">
    <text evidence="2">The sequence shown here is derived from an EMBL/GenBank/DDBJ whole genome shotgun (WGS) entry which is preliminary data.</text>
</comment>